<dbReference type="Proteomes" id="UP001055879">
    <property type="component" value="Linkage Group LG08"/>
</dbReference>
<gene>
    <name evidence="1" type="ORF">L6452_24399</name>
</gene>
<dbReference type="EMBL" id="CM042054">
    <property type="protein sequence ID" value="KAI3706570.1"/>
    <property type="molecule type" value="Genomic_DNA"/>
</dbReference>
<comment type="caution">
    <text evidence="1">The sequence shown here is derived from an EMBL/GenBank/DDBJ whole genome shotgun (WGS) entry which is preliminary data.</text>
</comment>
<proteinExistence type="predicted"/>
<organism evidence="1 2">
    <name type="scientific">Arctium lappa</name>
    <name type="common">Greater burdock</name>
    <name type="synonym">Lappa major</name>
    <dbReference type="NCBI Taxonomy" id="4217"/>
    <lineage>
        <taxon>Eukaryota</taxon>
        <taxon>Viridiplantae</taxon>
        <taxon>Streptophyta</taxon>
        <taxon>Embryophyta</taxon>
        <taxon>Tracheophyta</taxon>
        <taxon>Spermatophyta</taxon>
        <taxon>Magnoliopsida</taxon>
        <taxon>eudicotyledons</taxon>
        <taxon>Gunneridae</taxon>
        <taxon>Pentapetalae</taxon>
        <taxon>asterids</taxon>
        <taxon>campanulids</taxon>
        <taxon>Asterales</taxon>
        <taxon>Asteraceae</taxon>
        <taxon>Carduoideae</taxon>
        <taxon>Cardueae</taxon>
        <taxon>Arctiinae</taxon>
        <taxon>Arctium</taxon>
    </lineage>
</organism>
<evidence type="ECO:0000313" key="1">
    <source>
        <dbReference type="EMBL" id="KAI3706570.1"/>
    </source>
</evidence>
<protein>
    <submittedName>
        <fullName evidence="1">Uncharacterized protein</fullName>
    </submittedName>
</protein>
<accession>A0ACB9ADP8</accession>
<reference evidence="1 2" key="2">
    <citation type="journal article" date="2022" name="Mol. Ecol. Resour.">
        <title>The genomes of chicory, endive, great burdock and yacon provide insights into Asteraceae paleo-polyploidization history and plant inulin production.</title>
        <authorList>
            <person name="Fan W."/>
            <person name="Wang S."/>
            <person name="Wang H."/>
            <person name="Wang A."/>
            <person name="Jiang F."/>
            <person name="Liu H."/>
            <person name="Zhao H."/>
            <person name="Xu D."/>
            <person name="Zhang Y."/>
        </authorList>
    </citation>
    <scope>NUCLEOTIDE SEQUENCE [LARGE SCALE GENOMIC DNA]</scope>
    <source>
        <strain evidence="2">cv. Niubang</strain>
    </source>
</reference>
<reference evidence="2" key="1">
    <citation type="journal article" date="2022" name="Mol. Ecol. Resour.">
        <title>The genomes of chicory, endive, great burdock and yacon provide insights into Asteraceae palaeo-polyploidization history and plant inulin production.</title>
        <authorList>
            <person name="Fan W."/>
            <person name="Wang S."/>
            <person name="Wang H."/>
            <person name="Wang A."/>
            <person name="Jiang F."/>
            <person name="Liu H."/>
            <person name="Zhao H."/>
            <person name="Xu D."/>
            <person name="Zhang Y."/>
        </authorList>
    </citation>
    <scope>NUCLEOTIDE SEQUENCE [LARGE SCALE GENOMIC DNA]</scope>
    <source>
        <strain evidence="2">cv. Niubang</strain>
    </source>
</reference>
<name>A0ACB9ADP8_ARCLA</name>
<evidence type="ECO:0000313" key="2">
    <source>
        <dbReference type="Proteomes" id="UP001055879"/>
    </source>
</evidence>
<sequence>MVVGRSKTLSPFLIKPWPSRERKRVNVKNQTELGRTWVSIECERATLSLSLSTPFRSPCQLNLVLLFNLNNFESLTKNYQILTAVTP</sequence>
<keyword evidence="2" id="KW-1185">Reference proteome</keyword>